<dbReference type="Pfam" id="PF17164">
    <property type="entry name" value="DUF5122"/>
    <property type="match status" value="2"/>
</dbReference>
<dbReference type="RefSeq" id="WP_113821656.1">
    <property type="nucleotide sequence ID" value="NZ_QOCE01000003.1"/>
</dbReference>
<dbReference type="PANTHER" id="PTHR38340">
    <property type="entry name" value="S-LAYER PROTEIN"/>
    <property type="match status" value="1"/>
</dbReference>
<dbReference type="GO" id="GO:0005576">
    <property type="term" value="C:extracellular region"/>
    <property type="evidence" value="ECO:0007669"/>
    <property type="project" value="UniProtKB-SubCell"/>
</dbReference>
<dbReference type="Gene3D" id="2.150.10.10">
    <property type="entry name" value="Serralysin-like metalloprotease, C-terminal"/>
    <property type="match status" value="4"/>
</dbReference>
<dbReference type="GO" id="GO:0005509">
    <property type="term" value="F:calcium ion binding"/>
    <property type="evidence" value="ECO:0007669"/>
    <property type="project" value="InterPro"/>
</dbReference>
<dbReference type="Gene3D" id="2.80.10.50">
    <property type="match status" value="1"/>
</dbReference>
<protein>
    <recommendedName>
        <fullName evidence="5">Calcium-binding protein</fullName>
    </recommendedName>
</protein>
<dbReference type="InterPro" id="IPR050557">
    <property type="entry name" value="RTX_toxin/Mannuronan_C5-epim"/>
</dbReference>
<dbReference type="OrthoDB" id="8889737at2"/>
<dbReference type="SUPFAM" id="SSF51120">
    <property type="entry name" value="beta-Roll"/>
    <property type="match status" value="4"/>
</dbReference>
<dbReference type="EMBL" id="QOCE01000003">
    <property type="protein sequence ID" value="RBW62294.1"/>
    <property type="molecule type" value="Genomic_DNA"/>
</dbReference>
<evidence type="ECO:0008006" key="5">
    <source>
        <dbReference type="Google" id="ProtNLM"/>
    </source>
</evidence>
<dbReference type="InterPro" id="IPR013431">
    <property type="entry name" value="Delta_60_rpt"/>
</dbReference>
<sequence>MNTQPAFRFTTDPIQVDYQNGDHSENLRISHLAISGDGTIGLSGTISGTSDRTVAFLSADGTILQENRRTQEDDEDSVSGPRGITNYVGDSFLYTTYSQGRYQSSEGSFTPSYHIRQALRNDSGSPTDPISYSAYNAGVPGQIEAYSDGRFLYQLKNGSSETIVRHLDNGLLDTEFQRPYLNRESIRDFEPLDDGSVLVVLEGSNRLSLVKLTNTGAKDFGFGIEGRVNITTQAFEQSAYTVNVGGDGKIYLAGEADGDFVLVRLLDSGLLDTTFGPDGSGFVITPVGTIGDSARTVLIQDDGKIVVVGNRYDPNVGGLDAAVVRYNTDGTLDTGFGDAGKTIVRGSGGDSAQLQEGGSIVVAGGTGIFRLTKHGHFDNSFSNEESLGNSVDLNGDVPVILANDAAIFDEELSLLNDKAGNFSGASLTIEGLDGRDARDEFSFKITRSSTFDVTDSLLKQGGKVFAIFENAGGHLKIDFTGTGGVVPTTALITEVMRSISYVNRADSRPETVFINWIFSDGNAGGQGNGGALQISGVTTVSIQGGNVENLITENHNFRSIDEDYYVSELVVGTFVASDVYQRNIEYSVSDDRFRVRATSDAEIFELVLRPGSNLDYENSYTSNLSKTGIQIVANRAGSPEDILSQQSFVLTINDVESEDIDASSSTSRINLLSRDDEGPARLIGGSGRDNLSALNTNGTIGNVLIGNVSPDRLTTTGGNDTLSGGRGNDSLFVYLENTLPGFYDGGEDHDTLFLHSASTSVVDLRSHDIRNIETLTIRAGHIAISGQQFLDLGPDLKISLNGESSYDRTLEIRLEDLNYLDLSNALEKNSYLRRADDGLIRVIAGDQPTDIIGSQASEYMLGGLGNDTFQPGISDTVDGGLGVDTASYVSSSQGLNFNVRTFNHPEPGSLREKLSSVEILIGTNFDDTIVGDLSDVREYYGGMGADSIFGSIHNDLISGGGGNDTLRGFEGDDTLLGGEGDDLAIISASHYNLEVFNTSGGILISGDSSTRIGNDAIRSDIEAIRFLTNTMTYAEIAAMAKDKTVSGTNASENVNGTAASELINAYAGSDWIMPGGGNDTVDGGDGNDMVSFIDLSDTPGRTSTQFRFSVDLGAGTALNHESSEQVTLSNVERVTGTIYADYIRGDDSANQLRGAGDYDWFIATTGNDTLDGGTGQDMVSFVEWTNSAEITISDAFSTDGAPPTGAQATGVLVDLADPSNNSNLASGLTMTSIERVTGSGRQDVFYGNGQQNDFRGLGDYDWFVGSSGGRERYFGGDGVDTVTYFQSAAAVTASLRNGARVAGQETGYGTEGDAAQDLYFEIENLVGTQFSDQLTGNDARNQLAGLDGDDFLFGFGGVDYLKGGEGDDTIDGGAGSDYALFFGNLADYTLTRSSRTQVQVTGNDGVDELVNVEYFRFGDETIRIWDLVIT</sequence>
<organism evidence="3 4">
    <name type="scientific">Phaeobacter gallaeciensis</name>
    <dbReference type="NCBI Taxonomy" id="60890"/>
    <lineage>
        <taxon>Bacteria</taxon>
        <taxon>Pseudomonadati</taxon>
        <taxon>Pseudomonadota</taxon>
        <taxon>Alphaproteobacteria</taxon>
        <taxon>Rhodobacterales</taxon>
        <taxon>Roseobacteraceae</taxon>
        <taxon>Phaeobacter</taxon>
    </lineage>
</organism>
<proteinExistence type="predicted"/>
<dbReference type="PRINTS" id="PR00313">
    <property type="entry name" value="CABNDNGRPT"/>
</dbReference>
<dbReference type="Proteomes" id="UP000252706">
    <property type="component" value="Unassembled WGS sequence"/>
</dbReference>
<name>A0A366XCH9_9RHOB</name>
<evidence type="ECO:0000313" key="4">
    <source>
        <dbReference type="Proteomes" id="UP000252706"/>
    </source>
</evidence>
<keyword evidence="2" id="KW-0964">Secreted</keyword>
<dbReference type="InterPro" id="IPR011045">
    <property type="entry name" value="N2O_reductase_N"/>
</dbReference>
<evidence type="ECO:0000256" key="2">
    <source>
        <dbReference type="ARBA" id="ARBA00022525"/>
    </source>
</evidence>
<dbReference type="InterPro" id="IPR018511">
    <property type="entry name" value="Hemolysin-typ_Ca-bd_CS"/>
</dbReference>
<dbReference type="PROSITE" id="PS00330">
    <property type="entry name" value="HEMOLYSIN_CALCIUM"/>
    <property type="match status" value="4"/>
</dbReference>
<dbReference type="Pfam" id="PF00353">
    <property type="entry name" value="HemolysinCabind"/>
    <property type="match status" value="5"/>
</dbReference>
<dbReference type="NCBIfam" id="TIGR02608">
    <property type="entry name" value="delta_60_rpt"/>
    <property type="match status" value="2"/>
</dbReference>
<comment type="subcellular location">
    <subcellularLocation>
        <location evidence="1">Secreted</location>
    </subcellularLocation>
</comment>
<comment type="caution">
    <text evidence="3">The sequence shown here is derived from an EMBL/GenBank/DDBJ whole genome shotgun (WGS) entry which is preliminary data.</text>
</comment>
<dbReference type="PANTHER" id="PTHR38340:SF1">
    <property type="entry name" value="S-LAYER PROTEIN"/>
    <property type="match status" value="1"/>
</dbReference>
<dbReference type="InterPro" id="IPR001343">
    <property type="entry name" value="Hemolysn_Ca-bd"/>
</dbReference>
<dbReference type="InterPro" id="IPR011049">
    <property type="entry name" value="Serralysin-like_metalloprot_C"/>
</dbReference>
<reference evidence="3 4" key="1">
    <citation type="submission" date="2018-07" db="EMBL/GenBank/DDBJ databases">
        <title>Modular assembly of carbohydrate-degrading microbial communities in the ocean.</title>
        <authorList>
            <person name="Enke T.N."/>
            <person name="Datta M.S."/>
            <person name="Schwartzman J.A."/>
            <person name="Cermak N."/>
            <person name="Schmitz D.A."/>
            <person name="Barrere J."/>
            <person name="Cordero O.X."/>
        </authorList>
    </citation>
    <scope>NUCLEOTIDE SEQUENCE [LARGE SCALE GENOMIC DNA]</scope>
    <source>
        <strain evidence="3 4">C3M10</strain>
    </source>
</reference>
<dbReference type="SUPFAM" id="SSF50974">
    <property type="entry name" value="Nitrous oxide reductase, N-terminal domain"/>
    <property type="match status" value="1"/>
</dbReference>
<evidence type="ECO:0000256" key="1">
    <source>
        <dbReference type="ARBA" id="ARBA00004613"/>
    </source>
</evidence>
<evidence type="ECO:0000313" key="3">
    <source>
        <dbReference type="EMBL" id="RBW62294.1"/>
    </source>
</evidence>
<gene>
    <name evidence="3" type="ORF">DS909_01440</name>
</gene>
<accession>A0A366XCH9</accession>